<keyword evidence="2" id="KW-1185">Reference proteome</keyword>
<evidence type="ECO:0000313" key="1">
    <source>
        <dbReference type="EMBL" id="RUO44985.1"/>
    </source>
</evidence>
<proteinExistence type="predicted"/>
<evidence type="ECO:0000313" key="2">
    <source>
        <dbReference type="Proteomes" id="UP000286680"/>
    </source>
</evidence>
<gene>
    <name evidence="1" type="ORF">CWE23_02855</name>
</gene>
<dbReference type="AlphaFoldDB" id="A0AA94JEC0"/>
<sequence length="150" mass="17176">MGQYLEHIRNLNLRSDDLQKTLDLLFERLCETKNQPQFSKVFNSTSITKNSSNGQSFSIEFLGLEILLSPSFTFNSENTPILRLKAIKRFSSNEIELGEFIAEKTFLADFCGREEGVGMQDIDLTEADAFSNTYERLSECISYLMYEAAR</sequence>
<comment type="caution">
    <text evidence="1">The sequence shown here is derived from an EMBL/GenBank/DDBJ whole genome shotgun (WGS) entry which is preliminary data.</text>
</comment>
<protein>
    <submittedName>
        <fullName evidence="1">Uncharacterized protein</fullName>
    </submittedName>
</protein>
<organism evidence="1 2">
    <name type="scientific">Idiomarina aquatica</name>
    <dbReference type="NCBI Taxonomy" id="1327752"/>
    <lineage>
        <taxon>Bacteria</taxon>
        <taxon>Pseudomonadati</taxon>
        <taxon>Pseudomonadota</taxon>
        <taxon>Gammaproteobacteria</taxon>
        <taxon>Alteromonadales</taxon>
        <taxon>Idiomarinaceae</taxon>
        <taxon>Idiomarina</taxon>
    </lineage>
</organism>
<accession>A0AA94JEC0</accession>
<name>A0AA94JEC0_9GAMM</name>
<dbReference type="Proteomes" id="UP000286680">
    <property type="component" value="Unassembled WGS sequence"/>
</dbReference>
<reference evidence="2" key="1">
    <citation type="journal article" date="2018" name="Front. Microbiol.">
        <title>Genome-Based Analysis Reveals the Taxonomy and Diversity of the Family Idiomarinaceae.</title>
        <authorList>
            <person name="Liu Y."/>
            <person name="Lai Q."/>
            <person name="Shao Z."/>
        </authorList>
    </citation>
    <scope>NUCLEOTIDE SEQUENCE [LARGE SCALE GENOMIC DNA]</scope>
    <source>
        <strain evidence="2">SN-14</strain>
    </source>
</reference>
<dbReference type="EMBL" id="PIPS01000001">
    <property type="protein sequence ID" value="RUO44985.1"/>
    <property type="molecule type" value="Genomic_DNA"/>
</dbReference>
<dbReference type="RefSeq" id="WP_126819366.1">
    <property type="nucleotide sequence ID" value="NZ_PIPS01000001.1"/>
</dbReference>